<comment type="caution">
    <text evidence="1">The sequence shown here is derived from an EMBL/GenBank/DDBJ whole genome shotgun (WGS) entry which is preliminary data.</text>
</comment>
<dbReference type="EMBL" id="REGN01001679">
    <property type="protein sequence ID" value="RNA33152.1"/>
    <property type="molecule type" value="Genomic_DNA"/>
</dbReference>
<gene>
    <name evidence="1" type="ORF">BpHYR1_037092</name>
</gene>
<evidence type="ECO:0000313" key="1">
    <source>
        <dbReference type="EMBL" id="RNA33152.1"/>
    </source>
</evidence>
<protein>
    <submittedName>
        <fullName evidence="1">Uncharacterized protein</fullName>
    </submittedName>
</protein>
<name>A0A3M7SBK1_BRAPC</name>
<reference evidence="1 2" key="1">
    <citation type="journal article" date="2018" name="Sci. Rep.">
        <title>Genomic signatures of local adaptation to the degree of environmental predictability in rotifers.</title>
        <authorList>
            <person name="Franch-Gras L."/>
            <person name="Hahn C."/>
            <person name="Garcia-Roger E.M."/>
            <person name="Carmona M.J."/>
            <person name="Serra M."/>
            <person name="Gomez A."/>
        </authorList>
    </citation>
    <scope>NUCLEOTIDE SEQUENCE [LARGE SCALE GENOMIC DNA]</scope>
    <source>
        <strain evidence="1">HYR1</strain>
    </source>
</reference>
<keyword evidence="2" id="KW-1185">Reference proteome</keyword>
<proteinExistence type="predicted"/>
<accession>A0A3M7SBK1</accession>
<dbReference type="Proteomes" id="UP000276133">
    <property type="component" value="Unassembled WGS sequence"/>
</dbReference>
<sequence>MCNEGTRSYDSLIATLEQCLQLTSLVDPILSLNKRQCPDHVLYEYNWLTIHCYLILMNIETNLMFVYFESLHIRIEESYMEKFLVDFSEKASK</sequence>
<dbReference type="AlphaFoldDB" id="A0A3M7SBK1"/>
<organism evidence="1 2">
    <name type="scientific">Brachionus plicatilis</name>
    <name type="common">Marine rotifer</name>
    <name type="synonym">Brachionus muelleri</name>
    <dbReference type="NCBI Taxonomy" id="10195"/>
    <lineage>
        <taxon>Eukaryota</taxon>
        <taxon>Metazoa</taxon>
        <taxon>Spiralia</taxon>
        <taxon>Gnathifera</taxon>
        <taxon>Rotifera</taxon>
        <taxon>Eurotatoria</taxon>
        <taxon>Monogononta</taxon>
        <taxon>Pseudotrocha</taxon>
        <taxon>Ploima</taxon>
        <taxon>Brachionidae</taxon>
        <taxon>Brachionus</taxon>
    </lineage>
</organism>
<evidence type="ECO:0000313" key="2">
    <source>
        <dbReference type="Proteomes" id="UP000276133"/>
    </source>
</evidence>